<accession>A0A1K2HY83</accession>
<evidence type="ECO:0000256" key="1">
    <source>
        <dbReference type="ARBA" id="ARBA00022741"/>
    </source>
</evidence>
<dbReference type="EMBL" id="FPKU01000002">
    <property type="protein sequence ID" value="SFZ84479.1"/>
    <property type="molecule type" value="Genomic_DNA"/>
</dbReference>
<proteinExistence type="predicted"/>
<evidence type="ECO:0000313" key="6">
    <source>
        <dbReference type="EMBL" id="SFZ84479.1"/>
    </source>
</evidence>
<dbReference type="PANTHER" id="PTHR11638">
    <property type="entry name" value="ATP-DEPENDENT CLP PROTEASE"/>
    <property type="match status" value="1"/>
</dbReference>
<dbReference type="InterPro" id="IPR003593">
    <property type="entry name" value="AAA+_ATPase"/>
</dbReference>
<keyword evidence="1" id="KW-0547">Nucleotide-binding</keyword>
<dbReference type="Gene3D" id="3.40.50.300">
    <property type="entry name" value="P-loop containing nucleotide triphosphate hydrolases"/>
    <property type="match status" value="1"/>
</dbReference>
<dbReference type="STRING" id="665118.SAMN02983003_2033"/>
<dbReference type="InterPro" id="IPR003959">
    <property type="entry name" value="ATPase_AAA_core"/>
</dbReference>
<evidence type="ECO:0000313" key="7">
    <source>
        <dbReference type="Proteomes" id="UP000183447"/>
    </source>
</evidence>
<evidence type="ECO:0000256" key="3">
    <source>
        <dbReference type="ARBA" id="ARBA00023186"/>
    </source>
</evidence>
<dbReference type="Pfam" id="PF07724">
    <property type="entry name" value="AAA_2"/>
    <property type="match status" value="1"/>
</dbReference>
<dbReference type="SMART" id="SM01086">
    <property type="entry name" value="ClpB_D2-small"/>
    <property type="match status" value="1"/>
</dbReference>
<reference evidence="6 7" key="1">
    <citation type="submission" date="2016-11" db="EMBL/GenBank/DDBJ databases">
        <authorList>
            <person name="Jaros S."/>
            <person name="Januszkiewicz K."/>
            <person name="Wedrychowicz H."/>
        </authorList>
    </citation>
    <scope>NUCLEOTIDE SEQUENCE [LARGE SCALE GENOMIC DNA]</scope>
    <source>
        <strain evidence="6 7">ATCC 23634</strain>
    </source>
</reference>
<keyword evidence="7" id="KW-1185">Reference proteome</keyword>
<keyword evidence="3" id="KW-0143">Chaperone</keyword>
<dbReference type="InterPro" id="IPR019489">
    <property type="entry name" value="Clp_ATPase_C"/>
</dbReference>
<protein>
    <submittedName>
        <fullName evidence="6">C-terminal, D2-small domain-containing protein, of ClpB protein</fullName>
    </submittedName>
</protein>
<evidence type="ECO:0000256" key="2">
    <source>
        <dbReference type="ARBA" id="ARBA00022840"/>
    </source>
</evidence>
<dbReference type="Gene3D" id="1.10.8.60">
    <property type="match status" value="1"/>
</dbReference>
<feature type="domain" description="AAA+ ATPase" evidence="4">
    <location>
        <begin position="334"/>
        <end position="517"/>
    </location>
</feature>
<keyword evidence="2" id="KW-0067">ATP-binding</keyword>
<sequence length="620" mass="68622">MSDHLNLERPRWLRDLLRFLPMKAQFVLSGNVHDLQLGSSTSPMAQPLVTLLGEELRTVGYADVVVFDPVNGFKVVGPSSPAQGNVNVLTSLGLTPGPDGTAPAGIELFSEVLRRLTSRGPTEPPVALLVDFASRLIARPEALSVTESNMFSRALVLAHQSRPRPYGSPPRPFMNSVVWIVEKEGDLPDWLVIDNVRLRHIPVAKPDHRYRRTMAVPSMQSLQGAASATPEMLERATDELVEGTEGLLLLDLHSIFTLCRIEGIGIARLGDAVRRYKVGVTEDQWALIDREKISNAASFVQDRVRGQERAVTHVLDIIKRAVTGIGAPRRGNRPRGVVFLAGPTGVGKTELAKTITQLLFGDESAYIRFDMSEFSAEHSDQRLIGAPPGYIGYDVGGELTNAVRERPFSVVLFDEIEKAHPRILDKFLQVLDDGVLTSGRGDRVYFSETFIVFTSNLGIYRQERDGSRVANVTPTDDFVTIEQKVLEEIDSYFKTTLNRPELLNRIGDNILVFDYIRQDIAEQIFHQMVASIRKDILAGQGIEVEIGASALRRLAELCIADLSNGGRGIRNKLETHFINPLARSVFDMGISSGGRIEIEELRDESDGLVLQIRGHPVTTR</sequence>
<dbReference type="AlphaFoldDB" id="A0A1K2HY83"/>
<dbReference type="GO" id="GO:0034605">
    <property type="term" value="P:cellular response to heat"/>
    <property type="evidence" value="ECO:0007669"/>
    <property type="project" value="TreeGrafter"/>
</dbReference>
<organism evidence="6 7">
    <name type="scientific">Devosia enhydra</name>
    <dbReference type="NCBI Taxonomy" id="665118"/>
    <lineage>
        <taxon>Bacteria</taxon>
        <taxon>Pseudomonadati</taxon>
        <taxon>Pseudomonadota</taxon>
        <taxon>Alphaproteobacteria</taxon>
        <taxon>Hyphomicrobiales</taxon>
        <taxon>Devosiaceae</taxon>
        <taxon>Devosia</taxon>
    </lineage>
</organism>
<dbReference type="OrthoDB" id="9803641at2"/>
<evidence type="ECO:0000259" key="5">
    <source>
        <dbReference type="SMART" id="SM01086"/>
    </source>
</evidence>
<dbReference type="CDD" id="cd19499">
    <property type="entry name" value="RecA-like_ClpB_Hsp104-like"/>
    <property type="match status" value="1"/>
</dbReference>
<dbReference type="InterPro" id="IPR050130">
    <property type="entry name" value="ClpA_ClpB"/>
</dbReference>
<dbReference type="SUPFAM" id="SSF52540">
    <property type="entry name" value="P-loop containing nucleoside triphosphate hydrolases"/>
    <property type="match status" value="1"/>
</dbReference>
<dbReference type="InterPro" id="IPR027417">
    <property type="entry name" value="P-loop_NTPase"/>
</dbReference>
<dbReference type="InterPro" id="IPR001270">
    <property type="entry name" value="ClpA/B"/>
</dbReference>
<dbReference type="RefSeq" id="WP_072342274.1">
    <property type="nucleotide sequence ID" value="NZ_FPKU01000002.1"/>
</dbReference>
<gene>
    <name evidence="6" type="ORF">SAMN02983003_2033</name>
</gene>
<dbReference type="GO" id="GO:0005524">
    <property type="term" value="F:ATP binding"/>
    <property type="evidence" value="ECO:0007669"/>
    <property type="project" value="UniProtKB-KW"/>
</dbReference>
<dbReference type="Pfam" id="PF10431">
    <property type="entry name" value="ClpB_D2-small"/>
    <property type="match status" value="1"/>
</dbReference>
<dbReference type="GO" id="GO:0016887">
    <property type="term" value="F:ATP hydrolysis activity"/>
    <property type="evidence" value="ECO:0007669"/>
    <property type="project" value="InterPro"/>
</dbReference>
<feature type="domain" description="Clp ATPase C-terminal" evidence="5">
    <location>
        <begin position="516"/>
        <end position="610"/>
    </location>
</feature>
<dbReference type="PANTHER" id="PTHR11638:SF18">
    <property type="entry name" value="HEAT SHOCK PROTEIN 104"/>
    <property type="match status" value="1"/>
</dbReference>
<evidence type="ECO:0000259" key="4">
    <source>
        <dbReference type="SMART" id="SM00382"/>
    </source>
</evidence>
<dbReference type="GO" id="GO:0005737">
    <property type="term" value="C:cytoplasm"/>
    <property type="evidence" value="ECO:0007669"/>
    <property type="project" value="TreeGrafter"/>
</dbReference>
<dbReference type="PRINTS" id="PR00300">
    <property type="entry name" value="CLPPROTEASEA"/>
</dbReference>
<dbReference type="SMART" id="SM00382">
    <property type="entry name" value="AAA"/>
    <property type="match status" value="1"/>
</dbReference>
<dbReference type="Proteomes" id="UP000183447">
    <property type="component" value="Unassembled WGS sequence"/>
</dbReference>
<name>A0A1K2HY83_9HYPH</name>